<dbReference type="Gene3D" id="1.10.10.10">
    <property type="entry name" value="Winged helix-like DNA-binding domain superfamily/Winged helix DNA-binding domain"/>
    <property type="match status" value="1"/>
</dbReference>
<dbReference type="PANTHER" id="PTHR22845:SF5">
    <property type="entry name" value="APOPTOTIC PROTEASE-ACTIVATING FACTOR 1"/>
    <property type="match status" value="1"/>
</dbReference>
<dbReference type="GO" id="GO:0043531">
    <property type="term" value="F:ADP binding"/>
    <property type="evidence" value="ECO:0007669"/>
    <property type="project" value="InterPro"/>
</dbReference>
<accession>A0A915Q4G0</accession>
<dbReference type="GO" id="GO:0006915">
    <property type="term" value="P:apoptotic process"/>
    <property type="evidence" value="ECO:0007669"/>
    <property type="project" value="UniProtKB-KW"/>
</dbReference>
<dbReference type="GO" id="GO:0005829">
    <property type="term" value="C:cytosol"/>
    <property type="evidence" value="ECO:0007669"/>
    <property type="project" value="UniProtKB-ARBA"/>
</dbReference>
<dbReference type="SUPFAM" id="SSF52540">
    <property type="entry name" value="P-loop containing nucleoside triphosphate hydrolases"/>
    <property type="match status" value="1"/>
</dbReference>
<dbReference type="Proteomes" id="UP000887581">
    <property type="component" value="Unplaced"/>
</dbReference>
<evidence type="ECO:0000313" key="4">
    <source>
        <dbReference type="Proteomes" id="UP000887581"/>
    </source>
</evidence>
<dbReference type="InterPro" id="IPR011029">
    <property type="entry name" value="DEATH-like_dom_sf"/>
</dbReference>
<dbReference type="AlphaFoldDB" id="A0A915Q4G0"/>
<feature type="region of interest" description="Disordered" evidence="2">
    <location>
        <begin position="625"/>
        <end position="647"/>
    </location>
</feature>
<protein>
    <submittedName>
        <fullName evidence="5">NB-ARC domain-containing protein</fullName>
    </submittedName>
</protein>
<dbReference type="PANTHER" id="PTHR22845">
    <property type="entry name" value="APOPTOTIC PROTEASE-ACTIVATING FACTOR 1"/>
    <property type="match status" value="1"/>
</dbReference>
<dbReference type="Pfam" id="PF00931">
    <property type="entry name" value="NB-ARC"/>
    <property type="match status" value="1"/>
</dbReference>
<dbReference type="WBParaSite" id="sdigi.contig56.g3143.t1">
    <property type="protein sequence ID" value="sdigi.contig56.g3143.t1"/>
    <property type="gene ID" value="sdigi.contig56.g3143"/>
</dbReference>
<organism evidence="4 5">
    <name type="scientific">Setaria digitata</name>
    <dbReference type="NCBI Taxonomy" id="48799"/>
    <lineage>
        <taxon>Eukaryota</taxon>
        <taxon>Metazoa</taxon>
        <taxon>Ecdysozoa</taxon>
        <taxon>Nematoda</taxon>
        <taxon>Chromadorea</taxon>
        <taxon>Rhabditida</taxon>
        <taxon>Spirurina</taxon>
        <taxon>Spiruromorpha</taxon>
        <taxon>Filarioidea</taxon>
        <taxon>Setariidae</taxon>
        <taxon>Setaria</taxon>
    </lineage>
</organism>
<keyword evidence="4" id="KW-1185">Reference proteome</keyword>
<dbReference type="Gene3D" id="3.40.50.300">
    <property type="entry name" value="P-loop containing nucleotide triphosphate hydrolases"/>
    <property type="match status" value="1"/>
</dbReference>
<feature type="domain" description="NB-ARC" evidence="3">
    <location>
        <begin position="126"/>
        <end position="264"/>
    </location>
</feature>
<feature type="compositionally biased region" description="Low complexity" evidence="2">
    <location>
        <begin position="637"/>
        <end position="646"/>
    </location>
</feature>
<evidence type="ECO:0000256" key="2">
    <source>
        <dbReference type="SAM" id="MobiDB-lite"/>
    </source>
</evidence>
<dbReference type="InterPro" id="IPR036388">
    <property type="entry name" value="WH-like_DNA-bd_sf"/>
</dbReference>
<name>A0A915Q4G0_9BILA</name>
<dbReference type="InterPro" id="IPR027417">
    <property type="entry name" value="P-loop_NTPase"/>
</dbReference>
<dbReference type="InterPro" id="IPR002182">
    <property type="entry name" value="NB-ARC"/>
</dbReference>
<evidence type="ECO:0000313" key="5">
    <source>
        <dbReference type="WBParaSite" id="sdigi.contig56.g3143.t1"/>
    </source>
</evidence>
<proteinExistence type="predicted"/>
<evidence type="ECO:0000259" key="3">
    <source>
        <dbReference type="Pfam" id="PF00931"/>
    </source>
</evidence>
<sequence length="942" mass="108414">MLLERHSRMLTIAAETLMQDFEPRDAIPYMCSEEIFSDDQQEIILGMTRRTLRVMEFIRQYRKSANTLDPLITYFEKYGQKHLAHLLSKDYVPEERPLLTSDALEDRLFLEGNVPRLPFYRVLRADLLEKLKDLLIDLSTQDQFWLVVHGFPGCGKSFLAANVLQAYPVLLSRYYEHVIWVEDGRTNTNQLSEVFSNFLFLVTDALALTGKETPAQFLPLAKAALREKPNTLVVLNDVYLQESVRWFDQLNCRILATSRNLEIFQVCFTSPLHFAIDPPCFSLMEMELMFRELLSSAVMNSSFYNEQLLYIHKRTMGLPAVLGIVRQQACDNYNGFCNLHRLLDCYAVATVSSFTYYKYKNMVDAIMESYKSLTSRQKTIMETFIIFGQNQWVPLELVLLCIPFDISGDQDTLYMAMQELEPLRKSSLLDKRLVRSDEKTENDVPLMYDFHINPIMYSFLCVTVDRQAIEASFFDRLRLYIRPSVSSFLLRHQRGKSYFMQRIRSFTDLRPSLFQEIFYEDCSPQSRVKLVLYNISQRPIVYKLKCEAKALITAEPNASGTIPAHGVGYCLLIWRRPPDVKNWKDIKVASIMMITEFEGSDDPNINEHTVTKIKCRISSSAVCTSANPPEEHVTFKSASDPSSSLRESSKSKLIIPFIGLPNSSTVPQMPSENVDKQTNSSEITLLMRKLLAQRRIKYGLYKFPKALEITDSKQIMNTYIDEEPRFDEALVPENEVERNSADFIKIACYDHTGTPFPGFLCPLMKIMAHQYGNWRSKVAENLTCEDLMDLSTHPCNHNTSSCVIMALPNSHLIFGCMDDHTGKFVAPQKWVGNNKKYAKYLLDFRGDAVVRLKLICLQGISIDNPLRLSQHCKKFGDGRPVCLRNNLFYRKFPILQQVTCCCKGDFCADVLFDQTVQFIVISGPKLSGYFIHLAERQLRNTT</sequence>
<dbReference type="SUPFAM" id="SSF47986">
    <property type="entry name" value="DEATH domain"/>
    <property type="match status" value="1"/>
</dbReference>
<keyword evidence="1" id="KW-0053">Apoptosis</keyword>
<dbReference type="Gene3D" id="1.10.533.10">
    <property type="entry name" value="Death Domain, Fas"/>
    <property type="match status" value="1"/>
</dbReference>
<reference evidence="5" key="1">
    <citation type="submission" date="2022-11" db="UniProtKB">
        <authorList>
            <consortium name="WormBaseParasite"/>
        </authorList>
    </citation>
    <scope>IDENTIFICATION</scope>
</reference>
<evidence type="ECO:0000256" key="1">
    <source>
        <dbReference type="ARBA" id="ARBA00022703"/>
    </source>
</evidence>